<dbReference type="InterPro" id="IPR016570">
    <property type="entry name" value="UCP010361"/>
</dbReference>
<evidence type="ECO:0000256" key="9">
    <source>
        <dbReference type="SAM" id="Phobius"/>
    </source>
</evidence>
<dbReference type="GO" id="GO:0016758">
    <property type="term" value="F:hexosyltransferase activity"/>
    <property type="evidence" value="ECO:0007669"/>
    <property type="project" value="InterPro"/>
</dbReference>
<gene>
    <name evidence="10" type="ORF">E1212_19470</name>
</gene>
<evidence type="ECO:0000313" key="10">
    <source>
        <dbReference type="EMBL" id="TDC49037.1"/>
    </source>
</evidence>
<protein>
    <submittedName>
        <fullName evidence="10">DUF2029 domain-containing protein</fullName>
    </submittedName>
</protein>
<dbReference type="RefSeq" id="WP_131985481.1">
    <property type="nucleotide sequence ID" value="NZ_SMKL01000047.1"/>
</dbReference>
<organism evidence="10 11">
    <name type="scientific">Jiangella ureilytica</name>
    <dbReference type="NCBI Taxonomy" id="2530374"/>
    <lineage>
        <taxon>Bacteria</taxon>
        <taxon>Bacillati</taxon>
        <taxon>Actinomycetota</taxon>
        <taxon>Actinomycetes</taxon>
        <taxon>Jiangellales</taxon>
        <taxon>Jiangellaceae</taxon>
        <taxon>Jiangella</taxon>
    </lineage>
</organism>
<feature type="transmembrane region" description="Helical" evidence="9">
    <location>
        <begin position="352"/>
        <end position="370"/>
    </location>
</feature>
<dbReference type="Pfam" id="PF09594">
    <property type="entry name" value="GT87"/>
    <property type="match status" value="1"/>
</dbReference>
<dbReference type="AlphaFoldDB" id="A0A4R4RHW9"/>
<feature type="transmembrane region" description="Helical" evidence="9">
    <location>
        <begin position="222"/>
        <end position="250"/>
    </location>
</feature>
<dbReference type="InterPro" id="IPR018584">
    <property type="entry name" value="GT87"/>
</dbReference>
<comment type="subcellular location">
    <subcellularLocation>
        <location evidence="1">Cell membrane</location>
        <topology evidence="1">Multi-pass membrane protein</topology>
    </subcellularLocation>
</comment>
<dbReference type="OrthoDB" id="3348156at2"/>
<keyword evidence="5 9" id="KW-1133">Transmembrane helix</keyword>
<keyword evidence="11" id="KW-1185">Reference proteome</keyword>
<feature type="compositionally biased region" description="Basic residues" evidence="8">
    <location>
        <begin position="469"/>
        <end position="479"/>
    </location>
</feature>
<dbReference type="PIRSF" id="PIRSF010361">
    <property type="entry name" value="UCP010361"/>
    <property type="match status" value="1"/>
</dbReference>
<feature type="transmembrane region" description="Helical" evidence="9">
    <location>
        <begin position="390"/>
        <end position="411"/>
    </location>
</feature>
<feature type="transmembrane region" description="Helical" evidence="9">
    <location>
        <begin position="423"/>
        <end position="442"/>
    </location>
</feature>
<dbReference type="EMBL" id="SMKL01000047">
    <property type="protein sequence ID" value="TDC49037.1"/>
    <property type="molecule type" value="Genomic_DNA"/>
</dbReference>
<keyword evidence="3" id="KW-0808">Transferase</keyword>
<feature type="transmembrane region" description="Helical" evidence="9">
    <location>
        <begin position="262"/>
        <end position="284"/>
    </location>
</feature>
<feature type="transmembrane region" description="Helical" evidence="9">
    <location>
        <begin position="324"/>
        <end position="345"/>
    </location>
</feature>
<evidence type="ECO:0000256" key="6">
    <source>
        <dbReference type="ARBA" id="ARBA00023136"/>
    </source>
</evidence>
<feature type="transmembrane region" description="Helical" evidence="9">
    <location>
        <begin position="44"/>
        <end position="63"/>
    </location>
</feature>
<comment type="similarity">
    <text evidence="7">Belongs to the glycosyltransferase 87 family.</text>
</comment>
<keyword evidence="2" id="KW-1003">Cell membrane</keyword>
<feature type="transmembrane region" description="Helical" evidence="9">
    <location>
        <begin position="186"/>
        <end position="216"/>
    </location>
</feature>
<evidence type="ECO:0000256" key="7">
    <source>
        <dbReference type="ARBA" id="ARBA00024033"/>
    </source>
</evidence>
<dbReference type="Proteomes" id="UP000295621">
    <property type="component" value="Unassembled WGS sequence"/>
</dbReference>
<evidence type="ECO:0000256" key="2">
    <source>
        <dbReference type="ARBA" id="ARBA00022475"/>
    </source>
</evidence>
<reference evidence="10 11" key="1">
    <citation type="submission" date="2019-02" db="EMBL/GenBank/DDBJ databases">
        <title>Draft genome sequences of novel Actinobacteria.</title>
        <authorList>
            <person name="Sahin N."/>
            <person name="Ay H."/>
            <person name="Saygin H."/>
        </authorList>
    </citation>
    <scope>NUCLEOTIDE SEQUENCE [LARGE SCALE GENOMIC DNA]</scope>
    <source>
        <strain evidence="10 11">KC603</strain>
    </source>
</reference>
<comment type="caution">
    <text evidence="10">The sequence shown here is derived from an EMBL/GenBank/DDBJ whole genome shotgun (WGS) entry which is preliminary data.</text>
</comment>
<sequence>MSVTPQRREGSAAPSREDPVVAAMSEVVGGSFGRRAALPRRWWGPLRVALAVAVVMLALGFLADQPCRAGGWADRADRSMWTSLCYSDVAFLYRERGFADALLAYRESLLEYPVLTGAVMQVTAPVAAALTDWYGGAVGVTAGLAPDVAESVTFFDLTAVLMAVCALGVVAVTARTERRRPWDAVLVAASPVLLLSANVNWDLLAVLLTSLALLAWSRQRPVLAGVLIGLGAAAKLYPALLLGVLVLVALRAPERRAALRDAGVAIAGAVVAWCAVNLPVAWWAPTGWREFFAFNADRAADFGSTWYALDLLSPDLLPERVDDLVVVAAAALLVLIAALALTAPVPPRVAQLAFLAVAAFLLVNKVWSPQYSLWLLPLAVLARPRVRDLAIWQVAEVVYFVCVWRYLGTLFDPSAPLISNDQYALAIVLRIAGLLWLVVMVVRDIRHPEDDPVRRFVSPSPSVTASGPARHRRGRAVRA</sequence>
<evidence type="ECO:0000256" key="1">
    <source>
        <dbReference type="ARBA" id="ARBA00004651"/>
    </source>
</evidence>
<evidence type="ECO:0000256" key="5">
    <source>
        <dbReference type="ARBA" id="ARBA00022989"/>
    </source>
</evidence>
<proteinExistence type="inferred from homology"/>
<keyword evidence="6 9" id="KW-0472">Membrane</keyword>
<evidence type="ECO:0000256" key="3">
    <source>
        <dbReference type="ARBA" id="ARBA00022679"/>
    </source>
</evidence>
<name>A0A4R4RHW9_9ACTN</name>
<feature type="transmembrane region" description="Helical" evidence="9">
    <location>
        <begin position="154"/>
        <end position="174"/>
    </location>
</feature>
<feature type="region of interest" description="Disordered" evidence="8">
    <location>
        <begin position="456"/>
        <end position="479"/>
    </location>
</feature>
<evidence type="ECO:0000256" key="8">
    <source>
        <dbReference type="SAM" id="MobiDB-lite"/>
    </source>
</evidence>
<accession>A0A4R4RHW9</accession>
<evidence type="ECO:0000313" key="11">
    <source>
        <dbReference type="Proteomes" id="UP000295621"/>
    </source>
</evidence>
<keyword evidence="4 9" id="KW-0812">Transmembrane</keyword>
<dbReference type="GO" id="GO:0005886">
    <property type="term" value="C:plasma membrane"/>
    <property type="evidence" value="ECO:0007669"/>
    <property type="project" value="UniProtKB-SubCell"/>
</dbReference>
<evidence type="ECO:0000256" key="4">
    <source>
        <dbReference type="ARBA" id="ARBA00022692"/>
    </source>
</evidence>